<dbReference type="Pfam" id="PF15249">
    <property type="entry name" value="GLTSCR1"/>
    <property type="match status" value="1"/>
</dbReference>
<keyword evidence="3" id="KW-0808">Transferase</keyword>
<evidence type="ECO:0000313" key="3">
    <source>
        <dbReference type="EMBL" id="KAF0472892.1"/>
    </source>
</evidence>
<protein>
    <submittedName>
        <fullName evidence="3">Serine/threonine/tyrosine protein kinase rad53</fullName>
    </submittedName>
</protein>
<evidence type="ECO:0000256" key="1">
    <source>
        <dbReference type="SAM" id="MobiDB-lite"/>
    </source>
</evidence>
<name>A0A8H4AAH7_GIGMA</name>
<comment type="caution">
    <text evidence="3">The sequence shown here is derived from an EMBL/GenBank/DDBJ whole genome shotgun (WGS) entry which is preliminary data.</text>
</comment>
<feature type="compositionally biased region" description="Basic residues" evidence="1">
    <location>
        <begin position="43"/>
        <end position="57"/>
    </location>
</feature>
<feature type="region of interest" description="Disordered" evidence="1">
    <location>
        <begin position="30"/>
        <end position="63"/>
    </location>
</feature>
<feature type="domain" description="GLTSCR protein conserved" evidence="2">
    <location>
        <begin position="142"/>
        <end position="216"/>
    </location>
</feature>
<evidence type="ECO:0000259" key="2">
    <source>
        <dbReference type="Pfam" id="PF15249"/>
    </source>
</evidence>
<proteinExistence type="predicted"/>
<evidence type="ECO:0000313" key="4">
    <source>
        <dbReference type="Proteomes" id="UP000439903"/>
    </source>
</evidence>
<sequence length="232" mass="27257">MEVQWGSSIQQTTLPSPYVARSLSDESMYQHSQMNIDGSSRSTTRRYNKTGRYSKKRSQQDDMQYQYPQQYHPSTPMSSQTPYYSNITPTTQYYPNGTNASRSMVSRGIKRTFYSTGIQRTPEEINHHTNVVQRFETAIKNDQIAVYNPDYKTPFRSYQDAVARLLPYNIFDYPDEDFKGNYQTSDLDATKLALKFYKKRKVIFDKYNDLIKKEAEVRIFYSVISKMIYTNP</sequence>
<dbReference type="InterPro" id="IPR015671">
    <property type="entry name" value="GSCR1_dom"/>
</dbReference>
<reference evidence="3 4" key="1">
    <citation type="journal article" date="2019" name="Environ. Microbiol.">
        <title>At the nexus of three kingdoms: the genome of the mycorrhizal fungus Gigaspora margarita provides insights into plant, endobacterial and fungal interactions.</title>
        <authorList>
            <person name="Venice F."/>
            <person name="Ghignone S."/>
            <person name="Salvioli di Fossalunga A."/>
            <person name="Amselem J."/>
            <person name="Novero M."/>
            <person name="Xianan X."/>
            <person name="Sedzielewska Toro K."/>
            <person name="Morin E."/>
            <person name="Lipzen A."/>
            <person name="Grigoriev I.V."/>
            <person name="Henrissat B."/>
            <person name="Martin F.M."/>
            <person name="Bonfante P."/>
        </authorList>
    </citation>
    <scope>NUCLEOTIDE SEQUENCE [LARGE SCALE GENOMIC DNA]</scope>
    <source>
        <strain evidence="3 4">BEG34</strain>
    </source>
</reference>
<keyword evidence="3" id="KW-0418">Kinase</keyword>
<dbReference type="AlphaFoldDB" id="A0A8H4AAH7"/>
<keyword evidence="4" id="KW-1185">Reference proteome</keyword>
<dbReference type="EMBL" id="WTPW01000872">
    <property type="protein sequence ID" value="KAF0472892.1"/>
    <property type="molecule type" value="Genomic_DNA"/>
</dbReference>
<feature type="compositionally biased region" description="Polar residues" evidence="1">
    <location>
        <begin position="30"/>
        <end position="42"/>
    </location>
</feature>
<gene>
    <name evidence="3" type="ORF">F8M41_024963</name>
</gene>
<dbReference type="Proteomes" id="UP000439903">
    <property type="component" value="Unassembled WGS sequence"/>
</dbReference>
<organism evidence="3 4">
    <name type="scientific">Gigaspora margarita</name>
    <dbReference type="NCBI Taxonomy" id="4874"/>
    <lineage>
        <taxon>Eukaryota</taxon>
        <taxon>Fungi</taxon>
        <taxon>Fungi incertae sedis</taxon>
        <taxon>Mucoromycota</taxon>
        <taxon>Glomeromycotina</taxon>
        <taxon>Glomeromycetes</taxon>
        <taxon>Diversisporales</taxon>
        <taxon>Gigasporaceae</taxon>
        <taxon>Gigaspora</taxon>
    </lineage>
</organism>
<dbReference type="GO" id="GO:0016301">
    <property type="term" value="F:kinase activity"/>
    <property type="evidence" value="ECO:0007669"/>
    <property type="project" value="UniProtKB-KW"/>
</dbReference>
<dbReference type="OrthoDB" id="2556847at2759"/>
<accession>A0A8H4AAH7</accession>